<dbReference type="KEGG" id="tps:THAPSDRAFT_6529"/>
<reference evidence="3 4" key="2">
    <citation type="journal article" date="2008" name="Nature">
        <title>The Phaeodactylum genome reveals the evolutionary history of diatom genomes.</title>
        <authorList>
            <person name="Bowler C."/>
            <person name="Allen A.E."/>
            <person name="Badger J.H."/>
            <person name="Grimwood J."/>
            <person name="Jabbari K."/>
            <person name="Kuo A."/>
            <person name="Maheswari U."/>
            <person name="Martens C."/>
            <person name="Maumus F."/>
            <person name="Otillar R.P."/>
            <person name="Rayko E."/>
            <person name="Salamov A."/>
            <person name="Vandepoele K."/>
            <person name="Beszteri B."/>
            <person name="Gruber A."/>
            <person name="Heijde M."/>
            <person name="Katinka M."/>
            <person name="Mock T."/>
            <person name="Valentin K."/>
            <person name="Verret F."/>
            <person name="Berges J.A."/>
            <person name="Brownlee C."/>
            <person name="Cadoret J.P."/>
            <person name="Chiovitti A."/>
            <person name="Choi C.J."/>
            <person name="Coesel S."/>
            <person name="De Martino A."/>
            <person name="Detter J.C."/>
            <person name="Durkin C."/>
            <person name="Falciatore A."/>
            <person name="Fournet J."/>
            <person name="Haruta M."/>
            <person name="Huysman M.J."/>
            <person name="Jenkins B.D."/>
            <person name="Jiroutova K."/>
            <person name="Jorgensen R.E."/>
            <person name="Joubert Y."/>
            <person name="Kaplan A."/>
            <person name="Kroger N."/>
            <person name="Kroth P.G."/>
            <person name="La Roche J."/>
            <person name="Lindquist E."/>
            <person name="Lommer M."/>
            <person name="Martin-Jezequel V."/>
            <person name="Lopez P.J."/>
            <person name="Lucas S."/>
            <person name="Mangogna M."/>
            <person name="McGinnis K."/>
            <person name="Medlin L.K."/>
            <person name="Montsant A."/>
            <person name="Oudot-Le Secq M.P."/>
            <person name="Napoli C."/>
            <person name="Obornik M."/>
            <person name="Parker M.S."/>
            <person name="Petit J.L."/>
            <person name="Porcel B.M."/>
            <person name="Poulsen N."/>
            <person name="Robison M."/>
            <person name="Rychlewski L."/>
            <person name="Rynearson T.A."/>
            <person name="Schmutz J."/>
            <person name="Shapiro H."/>
            <person name="Siaut M."/>
            <person name="Stanley M."/>
            <person name="Sussman M.R."/>
            <person name="Taylor A.R."/>
            <person name="Vardi A."/>
            <person name="von Dassow P."/>
            <person name="Vyverman W."/>
            <person name="Willis A."/>
            <person name="Wyrwicz L.S."/>
            <person name="Rokhsar D.S."/>
            <person name="Weissenbach J."/>
            <person name="Armbrust E.V."/>
            <person name="Green B.R."/>
            <person name="Van de Peer Y."/>
            <person name="Grigoriev I.V."/>
        </authorList>
    </citation>
    <scope>NUCLEOTIDE SEQUENCE [LARGE SCALE GENOMIC DNA]</scope>
    <source>
        <strain evidence="3 4">CCMP1335</strain>
    </source>
</reference>
<keyword evidence="2" id="KW-0732">Signal</keyword>
<feature type="region of interest" description="Disordered" evidence="1">
    <location>
        <begin position="95"/>
        <end position="117"/>
    </location>
</feature>
<feature type="signal peptide" evidence="2">
    <location>
        <begin position="1"/>
        <end position="25"/>
    </location>
</feature>
<evidence type="ECO:0000313" key="3">
    <source>
        <dbReference type="EMBL" id="EED91342.1"/>
    </source>
</evidence>
<dbReference type="Pfam" id="PF25193">
    <property type="entry name" value="DPC1"/>
    <property type="match status" value="1"/>
</dbReference>
<feature type="chain" id="PRO_5002869022" evidence="2">
    <location>
        <begin position="26"/>
        <end position="215"/>
    </location>
</feature>
<dbReference type="EMBL" id="CM000643">
    <property type="protein sequence ID" value="EED91342.1"/>
    <property type="molecule type" value="Genomic_DNA"/>
</dbReference>
<evidence type="ECO:0000256" key="2">
    <source>
        <dbReference type="SAM" id="SignalP"/>
    </source>
</evidence>
<evidence type="ECO:0000313" key="4">
    <source>
        <dbReference type="Proteomes" id="UP000001449"/>
    </source>
</evidence>
<feature type="region of interest" description="Disordered" evidence="1">
    <location>
        <begin position="179"/>
        <end position="202"/>
    </location>
</feature>
<protein>
    <submittedName>
        <fullName evidence="3">Uncharacterized protein</fullName>
    </submittedName>
</protein>
<dbReference type="GeneID" id="7444606"/>
<evidence type="ECO:0000256" key="1">
    <source>
        <dbReference type="SAM" id="MobiDB-lite"/>
    </source>
</evidence>
<organism evidence="3 4">
    <name type="scientific">Thalassiosira pseudonana</name>
    <name type="common">Marine diatom</name>
    <name type="synonym">Cyclotella nana</name>
    <dbReference type="NCBI Taxonomy" id="35128"/>
    <lineage>
        <taxon>Eukaryota</taxon>
        <taxon>Sar</taxon>
        <taxon>Stramenopiles</taxon>
        <taxon>Ochrophyta</taxon>
        <taxon>Bacillariophyta</taxon>
        <taxon>Coscinodiscophyceae</taxon>
        <taxon>Thalassiosirophycidae</taxon>
        <taxon>Thalassiosirales</taxon>
        <taxon>Thalassiosiraceae</taxon>
        <taxon>Thalassiosira</taxon>
    </lineage>
</organism>
<sequence>MFTTYTHIVVLWSTLLCCLSTIVLAFTGTTVSSTRAANVILINDASRKHITSQKMKQEDGEHDQLQVDEGEINRRSAIFRIIAAGTVVAINPKKSTPPASASDVNKADSPASSSVSVSRVDPTVTLGALSLGAGALFAGSIVMKRDEPTSAPLWVEPAPYGLQQGRNYWNGVELTSVGSAKEQPSAKAQPLMKKDESRTLSSGNVTSGEDYFVFW</sequence>
<dbReference type="InParanoid" id="B8C4K7"/>
<keyword evidence="4" id="KW-1185">Reference proteome</keyword>
<dbReference type="AlphaFoldDB" id="B8C4K7"/>
<dbReference type="PaxDb" id="35128-Thaps6529"/>
<reference evidence="3 4" key="1">
    <citation type="journal article" date="2004" name="Science">
        <title>The genome of the diatom Thalassiosira pseudonana: ecology, evolution, and metabolism.</title>
        <authorList>
            <person name="Armbrust E.V."/>
            <person name="Berges J.A."/>
            <person name="Bowler C."/>
            <person name="Green B.R."/>
            <person name="Martinez D."/>
            <person name="Putnam N.H."/>
            <person name="Zhou S."/>
            <person name="Allen A.E."/>
            <person name="Apt K.E."/>
            <person name="Bechner M."/>
            <person name="Brzezinski M.A."/>
            <person name="Chaal B.K."/>
            <person name="Chiovitti A."/>
            <person name="Davis A.K."/>
            <person name="Demarest M.S."/>
            <person name="Detter J.C."/>
            <person name="Glavina T."/>
            <person name="Goodstein D."/>
            <person name="Hadi M.Z."/>
            <person name="Hellsten U."/>
            <person name="Hildebrand M."/>
            <person name="Jenkins B.D."/>
            <person name="Jurka J."/>
            <person name="Kapitonov V.V."/>
            <person name="Kroger N."/>
            <person name="Lau W.W."/>
            <person name="Lane T.W."/>
            <person name="Larimer F.W."/>
            <person name="Lippmeier J.C."/>
            <person name="Lucas S."/>
            <person name="Medina M."/>
            <person name="Montsant A."/>
            <person name="Obornik M."/>
            <person name="Parker M.S."/>
            <person name="Palenik B."/>
            <person name="Pazour G.J."/>
            <person name="Richardson P.M."/>
            <person name="Rynearson T.A."/>
            <person name="Saito M.A."/>
            <person name="Schwartz D.C."/>
            <person name="Thamatrakoln K."/>
            <person name="Valentin K."/>
            <person name="Vardi A."/>
            <person name="Wilkerson F.P."/>
            <person name="Rokhsar D.S."/>
        </authorList>
    </citation>
    <scope>NUCLEOTIDE SEQUENCE [LARGE SCALE GENOMIC DNA]</scope>
    <source>
        <strain evidence="3 4">CCMP1335</strain>
    </source>
</reference>
<gene>
    <name evidence="3" type="ORF">THAPSDRAFT_6529</name>
</gene>
<name>B8C4K7_THAPS</name>
<dbReference type="RefSeq" id="XP_002291235.1">
    <property type="nucleotide sequence ID" value="XM_002291199.1"/>
</dbReference>
<accession>B8C4K7</accession>
<proteinExistence type="predicted"/>
<dbReference type="InterPro" id="IPR057484">
    <property type="entry name" value="DPC1"/>
</dbReference>
<dbReference type="HOGENOM" id="CLU_1285607_0_0_1"/>
<feature type="compositionally biased region" description="Low complexity" evidence="1">
    <location>
        <begin position="107"/>
        <end position="117"/>
    </location>
</feature>
<dbReference type="Proteomes" id="UP000001449">
    <property type="component" value="Chromosome 6"/>
</dbReference>